<evidence type="ECO:0000259" key="1">
    <source>
        <dbReference type="SMART" id="SM00953"/>
    </source>
</evidence>
<dbReference type="RefSeq" id="WP_062942860.1">
    <property type="nucleotide sequence ID" value="NZ_CP171845.1"/>
</dbReference>
<dbReference type="SMART" id="SM00953">
    <property type="entry name" value="RES"/>
    <property type="match status" value="1"/>
</dbReference>
<organism evidence="2">
    <name type="scientific">Rhizobium leguminosarum</name>
    <dbReference type="NCBI Taxonomy" id="384"/>
    <lineage>
        <taxon>Bacteria</taxon>
        <taxon>Pseudomonadati</taxon>
        <taxon>Pseudomonadota</taxon>
        <taxon>Alphaproteobacteria</taxon>
        <taxon>Hyphomicrobiales</taxon>
        <taxon>Rhizobiaceae</taxon>
        <taxon>Rhizobium/Agrobacterium group</taxon>
        <taxon>Rhizobium</taxon>
    </lineage>
</organism>
<evidence type="ECO:0000313" key="2">
    <source>
        <dbReference type="EMBL" id="KZA99416.1"/>
    </source>
</evidence>
<dbReference type="Pfam" id="PF08808">
    <property type="entry name" value="RES"/>
    <property type="match status" value="1"/>
</dbReference>
<name>A0A154IFS4_RHILE</name>
<sequence>MSHPPLPSPPSPFPTINIRTIKAGTALHRTHLSSFRAGQFNPCKGQPTRFAPFNDARGNCVATLYAATSREAAAFESIFHDIEATAAFKTVRLAVVEARTVSLIAPKRDLQLASLFAPDLKAWKLSRTDLIETPKSTYGETGLWAEAIHRARADIDGLIWTSRQCDPEQCIILFEDRMAEDRLDVVQSIDAGADAGLLLELRDYGRRAGITIIS</sequence>
<dbReference type="AlphaFoldDB" id="A0A154IFS4"/>
<gene>
    <name evidence="2" type="ORF">A4A59_21850</name>
</gene>
<accession>A0A154IFS4</accession>
<dbReference type="InterPro" id="IPR014914">
    <property type="entry name" value="RES_dom"/>
</dbReference>
<feature type="domain" description="RES" evidence="1">
    <location>
        <begin position="40"/>
        <end position="186"/>
    </location>
</feature>
<reference evidence="2" key="1">
    <citation type="submission" date="2016-03" db="EMBL/GenBank/DDBJ databases">
        <title>Microsymbionts genomes from the relict species Vavilovia formosa.</title>
        <authorList>
            <person name="Chirak E."/>
            <person name="Kimeklis A."/>
            <person name="Kopat V."/>
            <person name="Andronov E."/>
        </authorList>
    </citation>
    <scope>NUCLEOTIDE SEQUENCE [LARGE SCALE GENOMIC DNA]</scope>
    <source>
        <strain evidence="2">Vaf12</strain>
    </source>
</reference>
<proteinExistence type="predicted"/>
<protein>
    <recommendedName>
        <fullName evidence="1">RES domain-containing protein</fullName>
    </recommendedName>
</protein>
<dbReference type="EMBL" id="LVYU01000102">
    <property type="protein sequence ID" value="KZA99416.1"/>
    <property type="molecule type" value="Genomic_DNA"/>
</dbReference>
<comment type="caution">
    <text evidence="2">The sequence shown here is derived from an EMBL/GenBank/DDBJ whole genome shotgun (WGS) entry which is preliminary data.</text>
</comment>